<gene>
    <name evidence="1" type="ORF">N7449_007025</name>
</gene>
<evidence type="ECO:0000313" key="1">
    <source>
        <dbReference type="EMBL" id="KAJ5196546.1"/>
    </source>
</evidence>
<organism evidence="1 2">
    <name type="scientific">Penicillium cf. viridicatum</name>
    <dbReference type="NCBI Taxonomy" id="2972119"/>
    <lineage>
        <taxon>Eukaryota</taxon>
        <taxon>Fungi</taxon>
        <taxon>Dikarya</taxon>
        <taxon>Ascomycota</taxon>
        <taxon>Pezizomycotina</taxon>
        <taxon>Eurotiomycetes</taxon>
        <taxon>Eurotiomycetidae</taxon>
        <taxon>Eurotiales</taxon>
        <taxon>Aspergillaceae</taxon>
        <taxon>Penicillium</taxon>
    </lineage>
</organism>
<name>A0A9W9JLM2_9EURO</name>
<protein>
    <submittedName>
        <fullName evidence="1">Uncharacterized protein</fullName>
    </submittedName>
</protein>
<dbReference type="EMBL" id="JAPQKQ010000005">
    <property type="protein sequence ID" value="KAJ5196546.1"/>
    <property type="molecule type" value="Genomic_DNA"/>
</dbReference>
<sequence>MTVLFRLIVPNGRTLLRRNRGYTHDDRFPDDDDRHDVAAVLDTRAQWVKERDAVGAEEKIVEFEQRRQAQMGPQ</sequence>
<reference evidence="1" key="1">
    <citation type="submission" date="2022-11" db="EMBL/GenBank/DDBJ databases">
        <authorList>
            <person name="Petersen C."/>
        </authorList>
    </citation>
    <scope>NUCLEOTIDE SEQUENCE</scope>
    <source>
        <strain evidence="1">IBT 20477</strain>
    </source>
</reference>
<dbReference type="AlphaFoldDB" id="A0A9W9JLM2"/>
<evidence type="ECO:0000313" key="2">
    <source>
        <dbReference type="Proteomes" id="UP001150942"/>
    </source>
</evidence>
<reference evidence="1" key="2">
    <citation type="journal article" date="2023" name="IMA Fungus">
        <title>Comparative genomic study of the Penicillium genus elucidates a diverse pangenome and 15 lateral gene transfer events.</title>
        <authorList>
            <person name="Petersen C."/>
            <person name="Sorensen T."/>
            <person name="Nielsen M.R."/>
            <person name="Sondergaard T.E."/>
            <person name="Sorensen J.L."/>
            <person name="Fitzpatrick D.A."/>
            <person name="Frisvad J.C."/>
            <person name="Nielsen K.L."/>
        </authorList>
    </citation>
    <scope>NUCLEOTIDE SEQUENCE</scope>
    <source>
        <strain evidence="1">IBT 20477</strain>
    </source>
</reference>
<dbReference type="Proteomes" id="UP001150942">
    <property type="component" value="Unassembled WGS sequence"/>
</dbReference>
<comment type="caution">
    <text evidence="1">The sequence shown here is derived from an EMBL/GenBank/DDBJ whole genome shotgun (WGS) entry which is preliminary data.</text>
</comment>
<accession>A0A9W9JLM2</accession>
<keyword evidence="2" id="KW-1185">Reference proteome</keyword>
<proteinExistence type="predicted"/>